<name>A0A514D2Q4_9VIRU</name>
<sequence length="638" mass="72017">MQKGQVKSLMSLWSMLAEESASRCCTSATRDINTVTRRVEHEGLSFLTITLPDFGKAIQKWLDLGQVGIHSAFSNGRRGSFPLFLGGFFNRVFDRSSGLLLDEPDIDAILALRQLTLMFGKMQLPCSPARMAAAIDGYIECEQDVRRFDSELNESDLEEFRVMSELLFGQLFERMNREVYFARLVPKHGPGSTADGLLGNKKYNQLTWTRRLGEVFPPQNYIIPNWRFTHVLDDMNVLEPGEEEPVKVTLVPKTLKTPRVIAMEPTCMQYMQQAVYRSFTKSFQRDRLLRKLIGFDDQTPNQGMAKQGSIDNRTATLDLSDASDRVSNQLVRTMIARWPFLAGAVDATRSRRAVVNGKTIRLAKYASMGSALCFPMEAMVFTTMIFVGIQRSLNTPLTRKDVKRFSSSVRVYGDDLIVPVDHVLSVVQTLELFGARVGLSKSFWTGKFRESCGREYFNGHDVSITRVRQMFPTQQQDAIEVISMVSLRNQLYMSGYWRTCRWLDEKIERLINFFPSVLPTSSILGRVNSLGYVYERVHPSRQSPLVRGFVVAAKPPRDSLEGAGALTKCLLRAGNPLGEDGFNNPLPWLEPGASVGGPFGISHDATLWASLPQSDDEHLERTGRPQRVDIKLRWSSPH</sequence>
<dbReference type="EC" id="2.7.7.48" evidence="1"/>
<feature type="binding site" evidence="9">
    <location>
        <position position="318"/>
    </location>
    <ligand>
        <name>Mg(2+)</name>
        <dbReference type="ChEBI" id="CHEBI:18420"/>
        <label>2</label>
    </ligand>
</feature>
<dbReference type="GO" id="GO:0000166">
    <property type="term" value="F:nucleotide binding"/>
    <property type="evidence" value="ECO:0007669"/>
    <property type="project" value="UniProtKB-KW"/>
</dbReference>
<evidence type="ECO:0000256" key="9">
    <source>
        <dbReference type="PIRSR" id="PIRSR605093-1"/>
    </source>
</evidence>
<comment type="catalytic activity">
    <reaction evidence="8">
        <text>RNA(n) + a ribonucleoside 5'-triphosphate = RNA(n+1) + diphosphate</text>
        <dbReference type="Rhea" id="RHEA:21248"/>
        <dbReference type="Rhea" id="RHEA-COMP:14527"/>
        <dbReference type="Rhea" id="RHEA-COMP:17342"/>
        <dbReference type="ChEBI" id="CHEBI:33019"/>
        <dbReference type="ChEBI" id="CHEBI:61557"/>
        <dbReference type="ChEBI" id="CHEBI:140395"/>
        <dbReference type="EC" id="2.7.7.48"/>
    </reaction>
</comment>
<accession>A0A514D2Q4</accession>
<dbReference type="Pfam" id="PF03431">
    <property type="entry name" value="RNA_replicase_B"/>
    <property type="match status" value="1"/>
</dbReference>
<protein>
    <recommendedName>
        <fullName evidence="1">RNA-directed RNA polymerase</fullName>
        <ecNumber evidence="1">2.7.7.48</ecNumber>
    </recommendedName>
    <alternativeName>
        <fullName evidence="7">RNA replicase beta chain</fullName>
    </alternativeName>
</protein>
<keyword evidence="5" id="KW-0547">Nucleotide-binding</keyword>
<feature type="domain" description="RdRp catalytic" evidence="10">
    <location>
        <begin position="303"/>
        <end position="446"/>
    </location>
</feature>
<feature type="binding site" evidence="9">
    <location>
        <position position="415"/>
    </location>
    <ligand>
        <name>Mg(2+)</name>
        <dbReference type="ChEBI" id="CHEBI:18420"/>
        <label>2</label>
    </ligand>
</feature>
<evidence type="ECO:0000256" key="3">
    <source>
        <dbReference type="ARBA" id="ARBA00022679"/>
    </source>
</evidence>
<dbReference type="InterPro" id="IPR005093">
    <property type="entry name" value="RNArep_beta"/>
</dbReference>
<keyword evidence="9" id="KW-0460">Magnesium</keyword>
<evidence type="ECO:0000313" key="11">
    <source>
        <dbReference type="EMBL" id="QDH87859.1"/>
    </source>
</evidence>
<dbReference type="GO" id="GO:0039694">
    <property type="term" value="P:viral RNA genome replication"/>
    <property type="evidence" value="ECO:0007669"/>
    <property type="project" value="InterPro"/>
</dbReference>
<evidence type="ECO:0000259" key="10">
    <source>
        <dbReference type="PROSITE" id="PS50522"/>
    </source>
</evidence>
<organism evidence="11">
    <name type="scientific">Leviviridae sp</name>
    <dbReference type="NCBI Taxonomy" id="2027243"/>
    <lineage>
        <taxon>Viruses</taxon>
        <taxon>Riboviria</taxon>
        <taxon>Orthornavirae</taxon>
        <taxon>Lenarviricota</taxon>
        <taxon>Leviviricetes</taxon>
        <taxon>Norzivirales</taxon>
        <taxon>Fiersviridae</taxon>
    </lineage>
</organism>
<proteinExistence type="predicted"/>
<keyword evidence="6" id="KW-0693">Viral RNA replication</keyword>
<comment type="cofactor">
    <cofactor evidence="9">
        <name>Mg(2+)</name>
        <dbReference type="ChEBI" id="CHEBI:18420"/>
    </cofactor>
    <text evidence="9">Binds 2 Mg(2+) per subunit.</text>
</comment>
<feature type="binding site" evidence="9">
    <location>
        <position position="414"/>
    </location>
    <ligand>
        <name>Mg(2+)</name>
        <dbReference type="ChEBI" id="CHEBI:18420"/>
        <label>2</label>
    </ligand>
</feature>
<evidence type="ECO:0000256" key="1">
    <source>
        <dbReference type="ARBA" id="ARBA00012494"/>
    </source>
</evidence>
<evidence type="ECO:0000256" key="8">
    <source>
        <dbReference type="ARBA" id="ARBA00048744"/>
    </source>
</evidence>
<reference evidence="11" key="1">
    <citation type="submission" date="2019-05" db="EMBL/GenBank/DDBJ databases">
        <title>Metatranscriptomic reconstruction reveals RNA viruses with the potential to shape carbon cycling in soil.</title>
        <authorList>
            <person name="Starr E.P."/>
            <person name="Nuccio E."/>
            <person name="Pett-Ridge J."/>
            <person name="Banfield J.F."/>
            <person name="Firestone M.K."/>
        </authorList>
    </citation>
    <scope>NUCLEOTIDE SEQUENCE</scope>
    <source>
        <strain evidence="11">H2_Rhizo_Litter_49_scaffold_830</strain>
    </source>
</reference>
<evidence type="ECO:0000256" key="7">
    <source>
        <dbReference type="ARBA" id="ARBA00030248"/>
    </source>
</evidence>
<evidence type="ECO:0000256" key="4">
    <source>
        <dbReference type="ARBA" id="ARBA00022695"/>
    </source>
</evidence>
<dbReference type="GO" id="GO:0046872">
    <property type="term" value="F:metal ion binding"/>
    <property type="evidence" value="ECO:0007669"/>
    <property type="project" value="UniProtKB-KW"/>
</dbReference>
<dbReference type="GO" id="GO:0003968">
    <property type="term" value="F:RNA-directed RNA polymerase activity"/>
    <property type="evidence" value="ECO:0007669"/>
    <property type="project" value="UniProtKB-KW"/>
</dbReference>
<dbReference type="EMBL" id="MN033680">
    <property type="protein sequence ID" value="QDH87859.1"/>
    <property type="molecule type" value="Genomic_RNA"/>
</dbReference>
<evidence type="ECO:0000256" key="2">
    <source>
        <dbReference type="ARBA" id="ARBA00022484"/>
    </source>
</evidence>
<keyword evidence="3" id="KW-0808">Transferase</keyword>
<evidence type="ECO:0000256" key="6">
    <source>
        <dbReference type="ARBA" id="ARBA00022953"/>
    </source>
</evidence>
<gene>
    <name evidence="11" type="ORF">H2RhizoLitter49830_000005</name>
</gene>
<dbReference type="PROSITE" id="PS50522">
    <property type="entry name" value="RDRP_PHAGE"/>
    <property type="match status" value="1"/>
</dbReference>
<dbReference type="InterPro" id="IPR007096">
    <property type="entry name" value="RNA-dir_Rpol_cat_phage"/>
</dbReference>
<keyword evidence="4" id="KW-0548">Nucleotidyltransferase</keyword>
<keyword evidence="2 11" id="KW-0696">RNA-directed RNA polymerase</keyword>
<evidence type="ECO:0000256" key="5">
    <source>
        <dbReference type="ARBA" id="ARBA00022741"/>
    </source>
</evidence>
<keyword evidence="9" id="KW-0479">Metal-binding</keyword>